<dbReference type="OrthoDB" id="1470350at2759"/>
<dbReference type="Gene3D" id="1.10.630.10">
    <property type="entry name" value="Cytochrome P450"/>
    <property type="match status" value="1"/>
</dbReference>
<dbReference type="PRINTS" id="PR00385">
    <property type="entry name" value="P450"/>
</dbReference>
<comment type="similarity">
    <text evidence="1 5">Belongs to the cytochrome P450 family.</text>
</comment>
<reference evidence="7 8" key="1">
    <citation type="journal article" date="2017" name="Mol. Plant">
        <title>The Genome of Medicinal Plant Macleaya cordata Provides New Insights into Benzylisoquinoline Alkaloids Metabolism.</title>
        <authorList>
            <person name="Liu X."/>
            <person name="Liu Y."/>
            <person name="Huang P."/>
            <person name="Ma Y."/>
            <person name="Qing Z."/>
            <person name="Tang Q."/>
            <person name="Cao H."/>
            <person name="Cheng P."/>
            <person name="Zheng Y."/>
            <person name="Yuan Z."/>
            <person name="Zhou Y."/>
            <person name="Liu J."/>
            <person name="Tang Z."/>
            <person name="Zhuo Y."/>
            <person name="Zhang Y."/>
            <person name="Yu L."/>
            <person name="Huang J."/>
            <person name="Yang P."/>
            <person name="Peng Q."/>
            <person name="Zhang J."/>
            <person name="Jiang W."/>
            <person name="Zhang Z."/>
            <person name="Lin K."/>
            <person name="Ro D.K."/>
            <person name="Chen X."/>
            <person name="Xiong X."/>
            <person name="Shang Y."/>
            <person name="Huang S."/>
            <person name="Zeng J."/>
        </authorList>
    </citation>
    <scope>NUCLEOTIDE SEQUENCE [LARGE SCALE GENOMIC DNA]</scope>
    <source>
        <strain evidence="8">cv. BLH2017</strain>
        <tissue evidence="7">Root</tissue>
    </source>
</reference>
<name>A0A200PM77_MACCD</name>
<comment type="caution">
    <text evidence="7">The sequence shown here is derived from an EMBL/GenBank/DDBJ whole genome shotgun (WGS) entry which is preliminary data.</text>
</comment>
<dbReference type="EMBL" id="MVGT01004510">
    <property type="protein sequence ID" value="OUZ99315.1"/>
    <property type="molecule type" value="Genomic_DNA"/>
</dbReference>
<dbReference type="GO" id="GO:0016705">
    <property type="term" value="F:oxidoreductase activity, acting on paired donors, with incorporation or reduction of molecular oxygen"/>
    <property type="evidence" value="ECO:0007669"/>
    <property type="project" value="InterPro"/>
</dbReference>
<protein>
    <submittedName>
        <fullName evidence="7">Cytochrome P450</fullName>
    </submittedName>
</protein>
<evidence type="ECO:0000256" key="2">
    <source>
        <dbReference type="ARBA" id="ARBA00022723"/>
    </source>
</evidence>
<dbReference type="Pfam" id="PF00067">
    <property type="entry name" value="p450"/>
    <property type="match status" value="1"/>
</dbReference>
<keyword evidence="4 5" id="KW-0408">Iron</keyword>
<dbReference type="InParanoid" id="A0A200PM77"/>
<evidence type="ECO:0000256" key="1">
    <source>
        <dbReference type="ARBA" id="ARBA00010617"/>
    </source>
</evidence>
<keyword evidence="8" id="KW-1185">Reference proteome</keyword>
<dbReference type="OMA" id="ESMRMYH"/>
<dbReference type="PROSITE" id="PS00086">
    <property type="entry name" value="CYTOCHROME_P450"/>
    <property type="match status" value="1"/>
</dbReference>
<keyword evidence="6" id="KW-1133">Transmembrane helix</keyword>
<proteinExistence type="inferred from homology"/>
<keyword evidence="6" id="KW-0812">Transmembrane</keyword>
<sequence length="534" mass="61461">MEYFELLLASLEYQFWLELVLAFLCFFFIIWYVKHKNDVVIWWPVVGAIPSLLRNAHRVHDWTVEVSNTIGTTIVERGTIFARLNLLYTCDPNIVEYMVKTNFANYPKGPEYIDMFEVLGHGIFTVDFEPWHAQRRLANVTFASKDFRSYIGKVSKEVVQDSLLPFLEHVAKQSTTTVDLEDVFLRFAFDSIFTVVFGKNPNYLAIDLPNNVLAKAIDDATEAVFYRHILPRPWWKLCNWLMVGKERKLAEAIRVINEHLGKYVSAKRKDLIEGVGGGEGGGNNIDLLEIYMTSHELQKNDLLPKDDEFLKDTGLNFIFAGRDSTGTSLAWFFWLIATNPSVESKILEELKLLFSKNMKENHHSTNTSTRERRPWVFNSEDLKGLVYLHAALCESLRLYPPLPLNRKGVHKEDVLPDGTVVKPGMKVLISMYAMGRMEWLWGKDCLEYKPERWIGEDGKLSHEPKSKFYTFNAGPRNCVGKEMAFTQLKLVAANVIFNFHVEMVEGHIVCPKPSAVLHMKNGLMVRVKEREIIL</sequence>
<evidence type="ECO:0000256" key="4">
    <source>
        <dbReference type="ARBA" id="ARBA00023004"/>
    </source>
</evidence>
<dbReference type="InterPro" id="IPR036396">
    <property type="entry name" value="Cyt_P450_sf"/>
</dbReference>
<evidence type="ECO:0000313" key="7">
    <source>
        <dbReference type="EMBL" id="OUZ99315.1"/>
    </source>
</evidence>
<evidence type="ECO:0000256" key="6">
    <source>
        <dbReference type="SAM" id="Phobius"/>
    </source>
</evidence>
<keyword evidence="3 5" id="KW-0560">Oxidoreductase</keyword>
<evidence type="ECO:0000256" key="5">
    <source>
        <dbReference type="RuleBase" id="RU000461"/>
    </source>
</evidence>
<dbReference type="Proteomes" id="UP000195402">
    <property type="component" value="Unassembled WGS sequence"/>
</dbReference>
<dbReference type="GO" id="GO:0033075">
    <property type="term" value="P:isoquinoline alkaloid biosynthetic process"/>
    <property type="evidence" value="ECO:0007669"/>
    <property type="project" value="UniProtKB-ARBA"/>
</dbReference>
<feature type="transmembrane region" description="Helical" evidence="6">
    <location>
        <begin position="13"/>
        <end position="33"/>
    </location>
</feature>
<dbReference type="AlphaFoldDB" id="A0A200PM77"/>
<dbReference type="PANTHER" id="PTHR24296">
    <property type="entry name" value="CYTOCHROME P450"/>
    <property type="match status" value="1"/>
</dbReference>
<keyword evidence="6" id="KW-0472">Membrane</keyword>
<evidence type="ECO:0000313" key="8">
    <source>
        <dbReference type="Proteomes" id="UP000195402"/>
    </source>
</evidence>
<dbReference type="GO" id="GO:0006629">
    <property type="term" value="P:lipid metabolic process"/>
    <property type="evidence" value="ECO:0007669"/>
    <property type="project" value="UniProtKB-ARBA"/>
</dbReference>
<organism evidence="7 8">
    <name type="scientific">Macleaya cordata</name>
    <name type="common">Five-seeded plume-poppy</name>
    <name type="synonym">Bocconia cordata</name>
    <dbReference type="NCBI Taxonomy" id="56857"/>
    <lineage>
        <taxon>Eukaryota</taxon>
        <taxon>Viridiplantae</taxon>
        <taxon>Streptophyta</taxon>
        <taxon>Embryophyta</taxon>
        <taxon>Tracheophyta</taxon>
        <taxon>Spermatophyta</taxon>
        <taxon>Magnoliopsida</taxon>
        <taxon>Ranunculales</taxon>
        <taxon>Papaveraceae</taxon>
        <taxon>Papaveroideae</taxon>
        <taxon>Macleaya</taxon>
    </lineage>
</organism>
<dbReference type="InterPro" id="IPR001128">
    <property type="entry name" value="Cyt_P450"/>
</dbReference>
<dbReference type="GO" id="GO:0005506">
    <property type="term" value="F:iron ion binding"/>
    <property type="evidence" value="ECO:0007669"/>
    <property type="project" value="InterPro"/>
</dbReference>
<dbReference type="GO" id="GO:0020037">
    <property type="term" value="F:heme binding"/>
    <property type="evidence" value="ECO:0007669"/>
    <property type="project" value="InterPro"/>
</dbReference>
<dbReference type="GO" id="GO:0004497">
    <property type="term" value="F:monooxygenase activity"/>
    <property type="evidence" value="ECO:0007669"/>
    <property type="project" value="UniProtKB-KW"/>
</dbReference>
<keyword evidence="2 5" id="KW-0479">Metal-binding</keyword>
<dbReference type="InterPro" id="IPR017972">
    <property type="entry name" value="Cyt_P450_CS"/>
</dbReference>
<gene>
    <name evidence="7" type="ORF">BVC80_715g12</name>
</gene>
<keyword evidence="5" id="KW-0503">Monooxygenase</keyword>
<dbReference type="SUPFAM" id="SSF48264">
    <property type="entry name" value="Cytochrome P450"/>
    <property type="match status" value="1"/>
</dbReference>
<keyword evidence="5" id="KW-0349">Heme</keyword>
<accession>A0A200PM77</accession>
<dbReference type="CDD" id="cd11064">
    <property type="entry name" value="CYP86A"/>
    <property type="match status" value="1"/>
</dbReference>
<dbReference type="STRING" id="56857.A0A200PM77"/>
<dbReference type="FunCoup" id="A0A200PM77">
    <property type="interactions" value="184"/>
</dbReference>
<evidence type="ECO:0000256" key="3">
    <source>
        <dbReference type="ARBA" id="ARBA00023002"/>
    </source>
</evidence>